<evidence type="ECO:0000313" key="3">
    <source>
        <dbReference type="Proteomes" id="UP000245926"/>
    </source>
</evidence>
<sequence>MPQRYYFRLVSAEGSVEDPTGVMAANLSQAQVNALAAIAELRAAGELTERSGSWTLEIRDHQGTLLRCLRLD</sequence>
<dbReference type="EMBL" id="CP029550">
    <property type="protein sequence ID" value="AWN44441.1"/>
    <property type="molecule type" value="Genomic_DNA"/>
</dbReference>
<dbReference type="Proteomes" id="UP000245926">
    <property type="component" value="Chromosome"/>
</dbReference>
<protein>
    <recommendedName>
        <fullName evidence="1">DUF6894 domain-containing protein</fullName>
    </recommendedName>
</protein>
<evidence type="ECO:0000259" key="1">
    <source>
        <dbReference type="Pfam" id="PF21834"/>
    </source>
</evidence>
<dbReference type="AlphaFoldDB" id="A0A2U8WFZ0"/>
<gene>
    <name evidence="2" type="ORF">DK389_08360</name>
</gene>
<name>A0A2U8WFZ0_9HYPH</name>
<dbReference type="InterPro" id="IPR054189">
    <property type="entry name" value="DUF6894"/>
</dbReference>
<accession>A0A2U8WFZ0</accession>
<dbReference type="KEGG" id="mets:DK389_08360"/>
<organism evidence="2 3">
    <name type="scientific">Methylobacterium durans</name>
    <dbReference type="NCBI Taxonomy" id="2202825"/>
    <lineage>
        <taxon>Bacteria</taxon>
        <taxon>Pseudomonadati</taxon>
        <taxon>Pseudomonadota</taxon>
        <taxon>Alphaproteobacteria</taxon>
        <taxon>Hyphomicrobiales</taxon>
        <taxon>Methylobacteriaceae</taxon>
        <taxon>Methylobacterium</taxon>
    </lineage>
</organism>
<feature type="domain" description="DUF6894" evidence="1">
    <location>
        <begin position="4"/>
        <end position="70"/>
    </location>
</feature>
<dbReference type="Pfam" id="PF21834">
    <property type="entry name" value="DUF6894"/>
    <property type="match status" value="1"/>
</dbReference>
<dbReference type="OrthoDB" id="8003857at2"/>
<reference evidence="3" key="1">
    <citation type="submission" date="2018-05" db="EMBL/GenBank/DDBJ databases">
        <title>Complete Genome Sequence of Methylobacterium sp. 17SD2-17.</title>
        <authorList>
            <person name="Srinivasan S."/>
        </authorList>
    </citation>
    <scope>NUCLEOTIDE SEQUENCE [LARGE SCALE GENOMIC DNA]</scope>
    <source>
        <strain evidence="3">17SD2-17</strain>
    </source>
</reference>
<proteinExistence type="predicted"/>
<evidence type="ECO:0000313" key="2">
    <source>
        <dbReference type="EMBL" id="AWN44441.1"/>
    </source>
</evidence>
<keyword evidence="3" id="KW-1185">Reference proteome</keyword>